<dbReference type="EMBL" id="CP050177">
    <property type="protein sequence ID" value="QIQ03399.1"/>
    <property type="molecule type" value="Genomic_DNA"/>
</dbReference>
<dbReference type="AlphaFoldDB" id="A0A6G9GZD2"/>
<name>A0A6G9GZD2_9ACTN</name>
<protein>
    <recommendedName>
        <fullName evidence="4">Lipoprotein CseA</fullName>
    </recommendedName>
</protein>
<keyword evidence="1" id="KW-0732">Signal</keyword>
<accession>A0A6G9GZD2</accession>
<evidence type="ECO:0008006" key="4">
    <source>
        <dbReference type="Google" id="ProtNLM"/>
    </source>
</evidence>
<sequence length="223" mass="23213">MRAARTARTAGPCAAGTAALAGVAVLCLLAAGCSTGGTGTRDEGAAVTAPLERGVPTPATSAAPPVRTVDPAWLLRRDPKVSARIKAALKPCPEGAYPVDTSYGNLTGGSVPDVVVNVMTCGDAVGIGTFVYRETDRTYRCVFAVEEPAVYATIDRGELVLTQQVYAKGDPVAYPSGEDVVTYSWSGNRFTERYRVRNNYSSAVGDGAVQAPDGVDPTVPRQN</sequence>
<keyword evidence="3" id="KW-1185">Reference proteome</keyword>
<feature type="chain" id="PRO_5026330098" description="Lipoprotein CseA" evidence="1">
    <location>
        <begin position="31"/>
        <end position="223"/>
    </location>
</feature>
<dbReference type="PROSITE" id="PS51257">
    <property type="entry name" value="PROKAR_LIPOPROTEIN"/>
    <property type="match status" value="1"/>
</dbReference>
<feature type="signal peptide" evidence="1">
    <location>
        <begin position="1"/>
        <end position="30"/>
    </location>
</feature>
<evidence type="ECO:0000313" key="3">
    <source>
        <dbReference type="Proteomes" id="UP000501179"/>
    </source>
</evidence>
<dbReference type="Proteomes" id="UP000501179">
    <property type="component" value="Chromosome"/>
</dbReference>
<organism evidence="2 3">
    <name type="scientific">Streptomyces liangshanensis</name>
    <dbReference type="NCBI Taxonomy" id="2717324"/>
    <lineage>
        <taxon>Bacteria</taxon>
        <taxon>Bacillati</taxon>
        <taxon>Actinomycetota</taxon>
        <taxon>Actinomycetes</taxon>
        <taxon>Kitasatosporales</taxon>
        <taxon>Streptomycetaceae</taxon>
        <taxon>Streptomyces</taxon>
    </lineage>
</organism>
<dbReference type="KEGG" id="slia:HA039_14580"/>
<proteinExistence type="predicted"/>
<gene>
    <name evidence="2" type="ORF">HA039_14580</name>
</gene>
<reference evidence="2 3" key="1">
    <citation type="submission" date="2020-03" db="EMBL/GenBank/DDBJ databases">
        <title>A novel species.</title>
        <authorList>
            <person name="Gao J."/>
        </authorList>
    </citation>
    <scope>NUCLEOTIDE SEQUENCE [LARGE SCALE GENOMIC DNA]</scope>
    <source>
        <strain evidence="2 3">QMT-12</strain>
    </source>
</reference>
<evidence type="ECO:0000256" key="1">
    <source>
        <dbReference type="SAM" id="SignalP"/>
    </source>
</evidence>
<evidence type="ECO:0000313" key="2">
    <source>
        <dbReference type="EMBL" id="QIQ03399.1"/>
    </source>
</evidence>